<evidence type="ECO:0000313" key="3">
    <source>
        <dbReference type="Proteomes" id="UP000655830"/>
    </source>
</evidence>
<evidence type="ECO:0000313" key="2">
    <source>
        <dbReference type="EMBL" id="MBC8580939.1"/>
    </source>
</evidence>
<feature type="domain" description="IrrE N-terminal-like" evidence="1">
    <location>
        <begin position="25"/>
        <end position="97"/>
    </location>
</feature>
<dbReference type="EMBL" id="JACRSY010000032">
    <property type="protein sequence ID" value="MBC8580939.1"/>
    <property type="molecule type" value="Genomic_DNA"/>
</dbReference>
<gene>
    <name evidence="2" type="ORF">H8718_15575</name>
</gene>
<organism evidence="2 3">
    <name type="scientific">Zhenhengia yiwuensis</name>
    <dbReference type="NCBI Taxonomy" id="2763666"/>
    <lineage>
        <taxon>Bacteria</taxon>
        <taxon>Bacillati</taxon>
        <taxon>Bacillota</taxon>
        <taxon>Clostridia</taxon>
        <taxon>Lachnospirales</taxon>
        <taxon>Lachnospiraceae</taxon>
        <taxon>Zhenhengia</taxon>
    </lineage>
</organism>
<keyword evidence="3" id="KW-1185">Reference proteome</keyword>
<dbReference type="RefSeq" id="WP_249333622.1">
    <property type="nucleotide sequence ID" value="NZ_JACRSY010000032.1"/>
</dbReference>
<name>A0A926EID3_9FIRM</name>
<reference evidence="2" key="1">
    <citation type="submission" date="2020-08" db="EMBL/GenBank/DDBJ databases">
        <title>Genome public.</title>
        <authorList>
            <person name="Liu C."/>
            <person name="Sun Q."/>
        </authorList>
    </citation>
    <scope>NUCLEOTIDE SEQUENCE</scope>
    <source>
        <strain evidence="2">NSJ-12</strain>
    </source>
</reference>
<proteinExistence type="predicted"/>
<evidence type="ECO:0000259" key="1">
    <source>
        <dbReference type="Pfam" id="PF06114"/>
    </source>
</evidence>
<dbReference type="Pfam" id="PF06114">
    <property type="entry name" value="Peptidase_M78"/>
    <property type="match status" value="1"/>
</dbReference>
<dbReference type="AlphaFoldDB" id="A0A926EID3"/>
<dbReference type="InterPro" id="IPR010359">
    <property type="entry name" value="IrrE_HExxH"/>
</dbReference>
<sequence>MSLCEVVEKDSVIAELVDLGKRKDLEIIIKPFKSRARGLMVGKTIAIRKGLSIEEMRYTLAHEMAHAYLHSDKGNTIFSEKHSEYEEQADRAAMMLLDLLEKKKALN</sequence>
<dbReference type="Gene3D" id="1.10.10.2910">
    <property type="match status" value="1"/>
</dbReference>
<protein>
    <submittedName>
        <fullName evidence="2">ImmA/IrrE family metallo-endopeptidase</fullName>
    </submittedName>
</protein>
<comment type="caution">
    <text evidence="2">The sequence shown here is derived from an EMBL/GenBank/DDBJ whole genome shotgun (WGS) entry which is preliminary data.</text>
</comment>
<accession>A0A926EID3</accession>
<dbReference type="Proteomes" id="UP000655830">
    <property type="component" value="Unassembled WGS sequence"/>
</dbReference>